<dbReference type="Gene3D" id="1.10.246.130">
    <property type="match status" value="1"/>
</dbReference>
<feature type="binding site" evidence="3">
    <location>
        <position position="462"/>
    </location>
    <ligand>
        <name>L-glutamate</name>
        <dbReference type="ChEBI" id="CHEBI:29985"/>
    </ligand>
</feature>
<dbReference type="InterPro" id="IPR043137">
    <property type="entry name" value="GGT_ssub_C"/>
</dbReference>
<accession>A0A8J1TIP9</accession>
<dbReference type="SUPFAM" id="SSF56235">
    <property type="entry name" value="N-terminal nucleophile aminohydrolases (Ntn hydrolases)"/>
    <property type="match status" value="1"/>
</dbReference>
<dbReference type="PRINTS" id="PR01210">
    <property type="entry name" value="GGTRANSPTASE"/>
</dbReference>
<evidence type="ECO:0000256" key="2">
    <source>
        <dbReference type="PIRSR" id="PIRSR600101-1"/>
    </source>
</evidence>
<dbReference type="InterPro" id="IPR000101">
    <property type="entry name" value="GGT_peptidase"/>
</dbReference>
<organism evidence="4 5">
    <name type="scientific">Owenia fusiformis</name>
    <name type="common">Polychaete worm</name>
    <dbReference type="NCBI Taxonomy" id="6347"/>
    <lineage>
        <taxon>Eukaryota</taxon>
        <taxon>Metazoa</taxon>
        <taxon>Spiralia</taxon>
        <taxon>Lophotrochozoa</taxon>
        <taxon>Annelida</taxon>
        <taxon>Polychaeta</taxon>
        <taxon>Sedentaria</taxon>
        <taxon>Canalipalpata</taxon>
        <taxon>Sabellida</taxon>
        <taxon>Oweniida</taxon>
        <taxon>Oweniidae</taxon>
        <taxon>Owenia</taxon>
    </lineage>
</organism>
<dbReference type="GO" id="GO:0036374">
    <property type="term" value="F:glutathione hydrolase activity"/>
    <property type="evidence" value="ECO:0007669"/>
    <property type="project" value="InterPro"/>
</dbReference>
<evidence type="ECO:0000313" key="5">
    <source>
        <dbReference type="Proteomes" id="UP000749559"/>
    </source>
</evidence>
<evidence type="ECO:0000256" key="1">
    <source>
        <dbReference type="ARBA" id="ARBA00084097"/>
    </source>
</evidence>
<dbReference type="GO" id="GO:0005886">
    <property type="term" value="C:plasma membrane"/>
    <property type="evidence" value="ECO:0007669"/>
    <property type="project" value="TreeGrafter"/>
</dbReference>
<feature type="active site" description="Nucleophile" evidence="2">
    <location>
        <position position="420"/>
    </location>
</feature>
<protein>
    <submittedName>
        <fullName evidence="4">Uncharacterized protein</fullName>
    </submittedName>
</protein>
<evidence type="ECO:0000256" key="3">
    <source>
        <dbReference type="PIRSR" id="PIRSR600101-2"/>
    </source>
</evidence>
<feature type="binding site" evidence="3">
    <location>
        <begin position="438"/>
        <end position="440"/>
    </location>
    <ligand>
        <name>L-glutamate</name>
        <dbReference type="ChEBI" id="CHEBI:29985"/>
    </ligand>
</feature>
<dbReference type="PANTHER" id="PTHR11686">
    <property type="entry name" value="GAMMA GLUTAMYL TRANSPEPTIDASE"/>
    <property type="match status" value="1"/>
</dbReference>
<evidence type="ECO:0000313" key="4">
    <source>
        <dbReference type="EMBL" id="CAH1777934.1"/>
    </source>
</evidence>
<keyword evidence="5" id="KW-1185">Reference proteome</keyword>
<proteinExistence type="predicted"/>
<comment type="caution">
    <text evidence="4">The sequence shown here is derived from an EMBL/GenBank/DDBJ whole genome shotgun (WGS) entry which is preliminary data.</text>
</comment>
<gene>
    <name evidence="4" type="ORF">OFUS_LOCUS4918</name>
</gene>
<feature type="binding site" evidence="3">
    <location>
        <position position="513"/>
    </location>
    <ligand>
        <name>L-glutamate</name>
        <dbReference type="ChEBI" id="CHEBI:29985"/>
    </ligand>
</feature>
<name>A0A8J1TIP9_OWEFU</name>
<reference evidence="4" key="1">
    <citation type="submission" date="2022-03" db="EMBL/GenBank/DDBJ databases">
        <authorList>
            <person name="Martin C."/>
        </authorList>
    </citation>
    <scope>NUCLEOTIDE SEQUENCE</scope>
</reference>
<dbReference type="FunFam" id="3.60.20.40:FF:000001">
    <property type="entry name" value="Gamma-glutamyltranspeptidase 1"/>
    <property type="match status" value="1"/>
</dbReference>
<dbReference type="InterPro" id="IPR029055">
    <property type="entry name" value="Ntn_hydrolases_N"/>
</dbReference>
<dbReference type="InterPro" id="IPR043138">
    <property type="entry name" value="GGT_lsub"/>
</dbReference>
<dbReference type="NCBIfam" id="TIGR00066">
    <property type="entry name" value="g_glut_trans"/>
    <property type="match status" value="1"/>
</dbReference>
<keyword evidence="1" id="KW-1202">Platelet aggregation activating toxin</keyword>
<dbReference type="OrthoDB" id="1081007at2759"/>
<dbReference type="Gene3D" id="3.60.20.40">
    <property type="match status" value="1"/>
</dbReference>
<dbReference type="GO" id="GO:0006751">
    <property type="term" value="P:glutathione catabolic process"/>
    <property type="evidence" value="ECO:0007669"/>
    <property type="project" value="InterPro"/>
</dbReference>
<sequence>MSLSEINSYILQIQGSQKLNKDESGFTLFDKKQEFCQNETEALHTLKCHKDHFISSSPMGNYCQAAAVSPTDIGSETAKDILSKGGSAVDACIAALLCNAVANPQYSGLGGGLFMTIYKRNSKKVTIIDARETAPSGSTEHMFINSEKMKPSILGGLAIAVPGDVKGMWEAHKLFGKLPWEDLFQPAISLAEKGASFNEQASKWAKIVNGEQPESYNEGAENFLDLFEELRSMVTKEGSNELLQIGDTQKRPKLAETLKTIAREGGDAFYEGSLTGTIVDEIRSSGGIITADDLNNYKVKVKEAFTITLQDGTVLAGPPPPASSAVVQYILALLDGFDLEFSTIDEEIESYHKIAESIKMGFARRTCLGDLDCQVDSALSELVDRMSDPDHIDSIRSKLSDRTFPASHYSPYSLKTDGGTAQISILAPNGDAVSLSSSLNFGYGSLVKGKTTGIIYNNAMDDFSTPGVTNEWGLCASPYNYIVPGKRMQSSMAPIIAIDGSGDVVLVQGCAGGPKIIPSSVMAAFQVLKHKKTIKEALDFPRIHHQLDPDVLLVEEGISEAVIEGLREKGHVCEKVKEIASAVQAIHRKGDSKITANSDYRRVGGGACGF</sequence>
<keyword evidence="1" id="KW-0800">Toxin</keyword>
<dbReference type="EMBL" id="CAIIXF020000002">
    <property type="protein sequence ID" value="CAH1777934.1"/>
    <property type="molecule type" value="Genomic_DNA"/>
</dbReference>
<dbReference type="Pfam" id="PF01019">
    <property type="entry name" value="G_glu_transpept"/>
    <property type="match status" value="1"/>
</dbReference>
<dbReference type="Proteomes" id="UP000749559">
    <property type="component" value="Unassembled WGS sequence"/>
</dbReference>
<feature type="binding site" evidence="3">
    <location>
        <position position="131"/>
    </location>
    <ligand>
        <name>L-glutamate</name>
        <dbReference type="ChEBI" id="CHEBI:29985"/>
    </ligand>
</feature>
<dbReference type="AlphaFoldDB" id="A0A8J1TIP9"/>
<feature type="binding site" evidence="3">
    <location>
        <begin position="490"/>
        <end position="491"/>
    </location>
    <ligand>
        <name>L-glutamate</name>
        <dbReference type="ChEBI" id="CHEBI:29985"/>
    </ligand>
</feature>
<keyword evidence="1" id="KW-1199">Hemostasis impairing toxin</keyword>
<dbReference type="PANTHER" id="PTHR11686:SF9">
    <property type="entry name" value="RE13973P"/>
    <property type="match status" value="1"/>
</dbReference>